<dbReference type="InterPro" id="IPR048342">
    <property type="entry name" value="DUF1285_C"/>
</dbReference>
<dbReference type="InterPro" id="IPR048341">
    <property type="entry name" value="DUF1285_N"/>
</dbReference>
<dbReference type="InterPro" id="IPR023361">
    <property type="entry name" value="DUF1285_beta_roll_sf"/>
</dbReference>
<evidence type="ECO:0000259" key="2">
    <source>
        <dbReference type="Pfam" id="PF21028"/>
    </source>
</evidence>
<dbReference type="Pfam" id="PF06938">
    <property type="entry name" value="DUF1285_N"/>
    <property type="match status" value="1"/>
</dbReference>
<feature type="domain" description="DUF1285" evidence="1">
    <location>
        <begin position="17"/>
        <end position="80"/>
    </location>
</feature>
<sequence>MDLSKLEENILSLEDYPVEKWNPKLCEGVEFEINSDAEWFYNGSKIERIKMVQLFSKLIKYEKGKYFVVTPSEKILVKVKKEIFLITDYKFEENFIMFKTNTDEWIKLTKNNPLSVPMVDNQPYPKIKLKDNVWGLLSRNVFYKLISDANQDGNRLYLESDNNYFYLN</sequence>
<evidence type="ECO:0000313" key="4">
    <source>
        <dbReference type="Proteomes" id="UP001056381"/>
    </source>
</evidence>
<dbReference type="Gene3D" id="3.10.540.10">
    <property type="entry name" value="duf1285 like domain"/>
    <property type="match status" value="1"/>
</dbReference>
<gene>
    <name evidence="3" type="ORF">M9B40_02305</name>
</gene>
<evidence type="ECO:0000259" key="1">
    <source>
        <dbReference type="Pfam" id="PF06938"/>
    </source>
</evidence>
<feature type="domain" description="DUF1285" evidence="2">
    <location>
        <begin position="84"/>
        <end position="167"/>
    </location>
</feature>
<reference evidence="3" key="1">
    <citation type="submission" date="2022-05" db="EMBL/GenBank/DDBJ databases">
        <title>Single-amplified genomics reveal most streamlined microbe among free-living bacteria.</title>
        <authorList>
            <person name="Roda-Garcia J."/>
            <person name="Haro-Moreno J.M."/>
            <person name="Rodriguez-Valera F."/>
            <person name="Almagro-Moreno S."/>
            <person name="Lopez-Perez M."/>
        </authorList>
    </citation>
    <scope>NUCLEOTIDE SEQUENCE</scope>
    <source>
        <strain evidence="3">TMED112-D2-2</strain>
    </source>
</reference>
<organism evidence="3 4">
    <name type="scientific">SAR86 cluster bacterium</name>
    <dbReference type="NCBI Taxonomy" id="2030880"/>
    <lineage>
        <taxon>Bacteria</taxon>
        <taxon>Pseudomonadati</taxon>
        <taxon>Pseudomonadota</taxon>
        <taxon>Gammaproteobacteria</taxon>
        <taxon>SAR86 cluster</taxon>
    </lineage>
</organism>
<proteinExistence type="predicted"/>
<dbReference type="Proteomes" id="UP001056381">
    <property type="component" value="Chromosome"/>
</dbReference>
<protein>
    <submittedName>
        <fullName evidence="3">DUF1285 domain-containing protein</fullName>
    </submittedName>
</protein>
<evidence type="ECO:0000313" key="3">
    <source>
        <dbReference type="EMBL" id="URQ63614.1"/>
    </source>
</evidence>
<accession>A0A9Q8TZY4</accession>
<dbReference type="EMBL" id="CP097966">
    <property type="protein sequence ID" value="URQ63614.1"/>
    <property type="molecule type" value="Genomic_DNA"/>
</dbReference>
<dbReference type="AlphaFoldDB" id="A0A9Q8TZY4"/>
<name>A0A9Q8TZY4_9GAMM</name>
<dbReference type="Pfam" id="PF21028">
    <property type="entry name" value="DUF1285_C"/>
    <property type="match status" value="1"/>
</dbReference>
<dbReference type="Gene3D" id="2.30.270.10">
    <property type="entry name" value="duf1285 protein"/>
    <property type="match status" value="1"/>
</dbReference>
<keyword evidence="4" id="KW-1185">Reference proteome</keyword>